<evidence type="ECO:0000259" key="4">
    <source>
        <dbReference type="SMART" id="SM00903"/>
    </source>
</evidence>
<reference evidence="5" key="2">
    <citation type="submission" date="2023-01" db="EMBL/GenBank/DDBJ databases">
        <authorList>
            <person name="Sun Q."/>
            <person name="Evtushenko L."/>
        </authorList>
    </citation>
    <scope>NUCLEOTIDE SEQUENCE</scope>
    <source>
        <strain evidence="5">VKM B-2347</strain>
    </source>
</reference>
<evidence type="ECO:0000256" key="1">
    <source>
        <dbReference type="ARBA" id="ARBA00001917"/>
    </source>
</evidence>
<dbReference type="InterPro" id="IPR002563">
    <property type="entry name" value="Flavin_Rdtase-like_dom"/>
</dbReference>
<evidence type="ECO:0000313" key="5">
    <source>
        <dbReference type="EMBL" id="GLK68523.1"/>
    </source>
</evidence>
<evidence type="ECO:0000256" key="3">
    <source>
        <dbReference type="ARBA" id="ARBA00038054"/>
    </source>
</evidence>
<proteinExistence type="inferred from homology"/>
<sequence>MDSIDPSKAYRLLEAGPIVLVTTSHEGRSNVMTMGFHMVVSHDPPRIGCVIGPWDHSYKALRATGECVIAVPTVDLAGKVVDIGNCSGDEVDKFARFKLSPRPAQKVSAPLIAECLANIECRVADDALVARYGLFILEAVAISYDRDRKERRTLHHNGDGTFCADGRLIDLRERMTLWKQFQVDL</sequence>
<evidence type="ECO:0000256" key="2">
    <source>
        <dbReference type="ARBA" id="ARBA00022630"/>
    </source>
</evidence>
<dbReference type="AlphaFoldDB" id="A0A9W6J2H7"/>
<dbReference type="Pfam" id="PF01613">
    <property type="entry name" value="Flavin_Reduct"/>
    <property type="match status" value="1"/>
</dbReference>
<dbReference type="EMBL" id="BSFI01000008">
    <property type="protein sequence ID" value="GLK68523.1"/>
    <property type="molecule type" value="Genomic_DNA"/>
</dbReference>
<dbReference type="PANTHER" id="PTHR43567">
    <property type="entry name" value="FLAVOREDOXIN-RELATED-RELATED"/>
    <property type="match status" value="1"/>
</dbReference>
<dbReference type="SUPFAM" id="SSF50475">
    <property type="entry name" value="FMN-binding split barrel"/>
    <property type="match status" value="1"/>
</dbReference>
<feature type="domain" description="Flavin reductase like" evidence="4">
    <location>
        <begin position="11"/>
        <end position="164"/>
    </location>
</feature>
<dbReference type="RefSeq" id="WP_271168757.1">
    <property type="nucleotide sequence ID" value="NZ_BSFI01000008.1"/>
</dbReference>
<reference evidence="5" key="1">
    <citation type="journal article" date="2014" name="Int. J. Syst. Evol. Microbiol.">
        <title>Complete genome sequence of Corynebacterium casei LMG S-19264T (=DSM 44701T), isolated from a smear-ripened cheese.</title>
        <authorList>
            <consortium name="US DOE Joint Genome Institute (JGI-PGF)"/>
            <person name="Walter F."/>
            <person name="Albersmeier A."/>
            <person name="Kalinowski J."/>
            <person name="Ruckert C."/>
        </authorList>
    </citation>
    <scope>NUCLEOTIDE SEQUENCE</scope>
    <source>
        <strain evidence="5">VKM B-2347</strain>
    </source>
</reference>
<dbReference type="GO" id="GO:0016646">
    <property type="term" value="F:oxidoreductase activity, acting on the CH-NH group of donors, NAD or NADP as acceptor"/>
    <property type="evidence" value="ECO:0007669"/>
    <property type="project" value="UniProtKB-ARBA"/>
</dbReference>
<dbReference type="Gene3D" id="2.30.110.10">
    <property type="entry name" value="Electron Transport, Fmn-binding Protein, Chain A"/>
    <property type="match status" value="1"/>
</dbReference>
<accession>A0A9W6J2H7</accession>
<dbReference type="SMART" id="SM00903">
    <property type="entry name" value="Flavin_Reduct"/>
    <property type="match status" value="1"/>
</dbReference>
<comment type="similarity">
    <text evidence="3">Belongs to the flavoredoxin family.</text>
</comment>
<organism evidence="5 6">
    <name type="scientific">Hansschlegelia plantiphila</name>
    <dbReference type="NCBI Taxonomy" id="374655"/>
    <lineage>
        <taxon>Bacteria</taxon>
        <taxon>Pseudomonadati</taxon>
        <taxon>Pseudomonadota</taxon>
        <taxon>Alphaproteobacteria</taxon>
        <taxon>Hyphomicrobiales</taxon>
        <taxon>Methylopilaceae</taxon>
        <taxon>Hansschlegelia</taxon>
    </lineage>
</organism>
<comment type="caution">
    <text evidence="5">The sequence shown here is derived from an EMBL/GenBank/DDBJ whole genome shotgun (WGS) entry which is preliminary data.</text>
</comment>
<name>A0A9W6J2H7_9HYPH</name>
<protein>
    <submittedName>
        <fullName evidence="5">Flavin reductase</fullName>
    </submittedName>
</protein>
<evidence type="ECO:0000313" key="6">
    <source>
        <dbReference type="Proteomes" id="UP001143372"/>
    </source>
</evidence>
<keyword evidence="6" id="KW-1185">Reference proteome</keyword>
<comment type="cofactor">
    <cofactor evidence="1">
        <name>FMN</name>
        <dbReference type="ChEBI" id="CHEBI:58210"/>
    </cofactor>
</comment>
<dbReference type="GO" id="GO:0010181">
    <property type="term" value="F:FMN binding"/>
    <property type="evidence" value="ECO:0007669"/>
    <property type="project" value="InterPro"/>
</dbReference>
<dbReference type="InterPro" id="IPR012349">
    <property type="entry name" value="Split_barrel_FMN-bd"/>
</dbReference>
<gene>
    <name evidence="5" type="ORF">GCM10008179_21610</name>
</gene>
<dbReference type="InterPro" id="IPR052174">
    <property type="entry name" value="Flavoredoxin"/>
</dbReference>
<dbReference type="Proteomes" id="UP001143372">
    <property type="component" value="Unassembled WGS sequence"/>
</dbReference>
<dbReference type="PANTHER" id="PTHR43567:SF1">
    <property type="entry name" value="FLAVOREDOXIN"/>
    <property type="match status" value="1"/>
</dbReference>
<keyword evidence="2" id="KW-0285">Flavoprotein</keyword>